<protein>
    <submittedName>
        <fullName evidence="2">Poly(3-hydroxyalkanoate) polymerase</fullName>
    </submittedName>
</protein>
<feature type="region of interest" description="Disordered" evidence="1">
    <location>
        <begin position="238"/>
        <end position="297"/>
    </location>
</feature>
<comment type="caution">
    <text evidence="2">The sequence shown here is derived from an EMBL/GenBank/DDBJ whole genome shotgun (WGS) entry which is preliminary data.</text>
</comment>
<name>A0AB38FNQ0_RHOWR</name>
<feature type="region of interest" description="Disordered" evidence="1">
    <location>
        <begin position="1"/>
        <end position="52"/>
    </location>
</feature>
<dbReference type="Proteomes" id="UP000251211">
    <property type="component" value="Unassembled WGS sequence"/>
</dbReference>
<organism evidence="2 3">
    <name type="scientific">Rhodococcus wratislaviensis</name>
    <name type="common">Tsukamurella wratislaviensis</name>
    <dbReference type="NCBI Taxonomy" id="44752"/>
    <lineage>
        <taxon>Bacteria</taxon>
        <taxon>Bacillati</taxon>
        <taxon>Actinomycetota</taxon>
        <taxon>Actinomycetes</taxon>
        <taxon>Mycobacteriales</taxon>
        <taxon>Nocardiaceae</taxon>
        <taxon>Rhodococcus</taxon>
    </lineage>
</organism>
<evidence type="ECO:0000313" key="3">
    <source>
        <dbReference type="Proteomes" id="UP000251211"/>
    </source>
</evidence>
<gene>
    <name evidence="2" type="ORF">NCTC13229_06721</name>
</gene>
<dbReference type="EMBL" id="UAUI01000028">
    <property type="protein sequence ID" value="SPZ43186.1"/>
    <property type="molecule type" value="Genomic_DNA"/>
</dbReference>
<feature type="region of interest" description="Disordered" evidence="1">
    <location>
        <begin position="183"/>
        <end position="213"/>
    </location>
</feature>
<feature type="compositionally biased region" description="Basic residues" evidence="1">
    <location>
        <begin position="278"/>
        <end position="291"/>
    </location>
</feature>
<feature type="compositionally biased region" description="Basic residues" evidence="1">
    <location>
        <begin position="1"/>
        <end position="12"/>
    </location>
</feature>
<feature type="compositionally biased region" description="Low complexity" evidence="1">
    <location>
        <begin position="190"/>
        <end position="209"/>
    </location>
</feature>
<dbReference type="AlphaFoldDB" id="A0AB38FNQ0"/>
<proteinExistence type="predicted"/>
<evidence type="ECO:0000313" key="2">
    <source>
        <dbReference type="EMBL" id="SPZ43186.1"/>
    </source>
</evidence>
<sequence>MEPCPRKVRSVSRSRASFSVSAARGPSVSCRVGPEPSRLLRRRPRPDHRQGRCPRLGCSRVPRGPLTGRGVRLATPDRPDLVVLGQQLHPVLFWNVDTTRMAATLHKDMVQMGLSNALTTPGAVRMLGTPVDLTKITVDTYVIVAFQNPRRCRRLVLAATATGALMVPARPSVLTKMLTPAGSSTATVWPRSPRPSTAAAPISATLTSPRSSAINWRPDPAAAICTSCWPGRCGRACSPSPRSANPPSSSPAPTTRSFRSSTPTSWPGCCRTPPSTHTPRRPRRPAHQRVHTRPDHRGLPRDLICSAGAGCCVSTVGWPAVAGVECAQNPMASRMRTTVPRPGTSSRPLIRIFEIVLRTP</sequence>
<feature type="compositionally biased region" description="Low complexity" evidence="1">
    <location>
        <begin position="13"/>
        <end position="24"/>
    </location>
</feature>
<feature type="compositionally biased region" description="Low complexity" evidence="1">
    <location>
        <begin position="238"/>
        <end position="277"/>
    </location>
</feature>
<reference evidence="2 3" key="1">
    <citation type="submission" date="2018-06" db="EMBL/GenBank/DDBJ databases">
        <authorList>
            <consortium name="Pathogen Informatics"/>
            <person name="Doyle S."/>
        </authorList>
    </citation>
    <scope>NUCLEOTIDE SEQUENCE [LARGE SCALE GENOMIC DNA]</scope>
    <source>
        <strain evidence="2 3">NCTC13229</strain>
    </source>
</reference>
<evidence type="ECO:0000256" key="1">
    <source>
        <dbReference type="SAM" id="MobiDB-lite"/>
    </source>
</evidence>
<accession>A0AB38FNQ0</accession>